<proteinExistence type="predicted"/>
<evidence type="ECO:0000313" key="2">
    <source>
        <dbReference type="Proteomes" id="UP000186535"/>
    </source>
</evidence>
<sequence length="371" mass="44327">MKPLMFIKKKIALFIRKPILPTERLRYKKIVDDKFHEAKNHNLKYLYDKQEEKQWKNAFYKMLCANKNGHEILCAFTDNQVELVNSSSREDKGPILISIVKNEKKRIPTFFKHYRDMGIKQFAILDNDSNDGTREWLCLQDDCDVFYTSEAYSTQKREAWVNRLLSHYGHNRWYLVVDSDEHFVYPGMESQNINEFISSIKEKGYERVRSLMLDMYPKDNINLTTSEKDYTAQYSYFDKNSYKVTKEHFGILVSGGPRKRIFDLDVYLTKHPLFYFNTGDIQGHSHYQYPYQKNKNLPCFTALLHYKFLNSDISKYEQRVKAGNFYNGSEEYKQYLKRFNNSDDFSFFYDGSIKYQSSDSLFEIEVIEKNY</sequence>
<protein>
    <recommendedName>
        <fullName evidence="3">Glycosyltransferase family 2 protein</fullName>
    </recommendedName>
</protein>
<name>A0A1C4FGV4_BACCE</name>
<evidence type="ECO:0000313" key="1">
    <source>
        <dbReference type="EMBL" id="OKA38999.1"/>
    </source>
</evidence>
<organism evidence="1 2">
    <name type="scientific">Bacillus cereus</name>
    <dbReference type="NCBI Taxonomy" id="1396"/>
    <lineage>
        <taxon>Bacteria</taxon>
        <taxon>Bacillati</taxon>
        <taxon>Bacillota</taxon>
        <taxon>Bacilli</taxon>
        <taxon>Bacillales</taxon>
        <taxon>Bacillaceae</taxon>
        <taxon>Bacillus</taxon>
        <taxon>Bacillus cereus group</taxon>
    </lineage>
</organism>
<comment type="caution">
    <text evidence="1">The sequence shown here is derived from an EMBL/GenBank/DDBJ whole genome shotgun (WGS) entry which is preliminary data.</text>
</comment>
<reference evidence="1 2" key="1">
    <citation type="submission" date="2016-11" db="EMBL/GenBank/DDBJ databases">
        <title>Identification of Bacillus cereus isolated from egg-white.</title>
        <authorList>
            <person name="Soni A."/>
            <person name="Oey I."/>
            <person name="Silcock P."/>
            <person name="Bremer P."/>
        </authorList>
    </citation>
    <scope>NUCLEOTIDE SEQUENCE [LARGE SCALE GENOMIC DNA]</scope>
    <source>
        <strain evidence="1 2">NZAS03</strain>
    </source>
</reference>
<accession>A0A1C4FGV4</accession>
<dbReference type="Proteomes" id="UP000186535">
    <property type="component" value="Unassembled WGS sequence"/>
</dbReference>
<dbReference type="AlphaFoldDB" id="A0A1C4FGV4"/>
<evidence type="ECO:0008006" key="3">
    <source>
        <dbReference type="Google" id="ProtNLM"/>
    </source>
</evidence>
<dbReference type="EMBL" id="MPON01000002">
    <property type="protein sequence ID" value="OKA38999.1"/>
    <property type="molecule type" value="Genomic_DNA"/>
</dbReference>
<dbReference type="RefSeq" id="WP_073517162.1">
    <property type="nucleotide sequence ID" value="NZ_JBNTLM010000010.1"/>
</dbReference>
<gene>
    <name evidence="1" type="ORF">BJR07_13970</name>
</gene>
<dbReference type="Pfam" id="PF13704">
    <property type="entry name" value="Glyco_tranf_2_4"/>
    <property type="match status" value="1"/>
</dbReference>